<evidence type="ECO:0000259" key="18">
    <source>
        <dbReference type="Pfam" id="PF22461"/>
    </source>
</evidence>
<evidence type="ECO:0000256" key="6">
    <source>
        <dbReference type="ARBA" id="ARBA00022692"/>
    </source>
</evidence>
<feature type="signal peptide" evidence="15">
    <location>
        <begin position="1"/>
        <end position="22"/>
    </location>
</feature>
<evidence type="ECO:0000259" key="16">
    <source>
        <dbReference type="Pfam" id="PF02563"/>
    </source>
</evidence>
<accession>A0A1H5EJN2</accession>
<reference evidence="19 20" key="1">
    <citation type="submission" date="2016-10" db="EMBL/GenBank/DDBJ databases">
        <authorList>
            <person name="de Groot N.N."/>
        </authorList>
    </citation>
    <scope>NUCLEOTIDE SEQUENCE [LARGE SCALE GENOMIC DNA]</scope>
    <source>
        <strain evidence="19 20">MT12</strain>
    </source>
</reference>
<organism evidence="19 20">
    <name type="scientific">Bradyrhizobium erythrophlei</name>
    <dbReference type="NCBI Taxonomy" id="1437360"/>
    <lineage>
        <taxon>Bacteria</taxon>
        <taxon>Pseudomonadati</taxon>
        <taxon>Pseudomonadota</taxon>
        <taxon>Alphaproteobacteria</taxon>
        <taxon>Hyphomicrobiales</taxon>
        <taxon>Nitrobacteraceae</taxon>
        <taxon>Bradyrhizobium</taxon>
    </lineage>
</organism>
<proteinExistence type="inferred from homology"/>
<dbReference type="GO" id="GO:0009279">
    <property type="term" value="C:cell outer membrane"/>
    <property type="evidence" value="ECO:0007669"/>
    <property type="project" value="UniProtKB-SubCell"/>
</dbReference>
<dbReference type="OrthoDB" id="7198507at2"/>
<dbReference type="Proteomes" id="UP000198992">
    <property type="component" value="Unassembled WGS sequence"/>
</dbReference>
<name>A0A1H5EJN2_9BRAD</name>
<dbReference type="InterPro" id="IPR003715">
    <property type="entry name" value="Poly_export_N"/>
</dbReference>
<evidence type="ECO:0000256" key="3">
    <source>
        <dbReference type="ARBA" id="ARBA00022448"/>
    </source>
</evidence>
<feature type="chain" id="PRO_5011433893" evidence="15">
    <location>
        <begin position="23"/>
        <end position="398"/>
    </location>
</feature>
<evidence type="ECO:0000259" key="17">
    <source>
        <dbReference type="Pfam" id="PF10531"/>
    </source>
</evidence>
<evidence type="ECO:0000256" key="15">
    <source>
        <dbReference type="SAM" id="SignalP"/>
    </source>
</evidence>
<feature type="domain" description="SLBB" evidence="18">
    <location>
        <begin position="176"/>
        <end position="251"/>
    </location>
</feature>
<keyword evidence="5" id="KW-0762">Sugar transport</keyword>
<dbReference type="Pfam" id="PF02563">
    <property type="entry name" value="Poly_export"/>
    <property type="match status" value="1"/>
</dbReference>
<keyword evidence="9" id="KW-0406">Ion transport</keyword>
<evidence type="ECO:0000256" key="7">
    <source>
        <dbReference type="ARBA" id="ARBA00022729"/>
    </source>
</evidence>
<evidence type="ECO:0000256" key="12">
    <source>
        <dbReference type="ARBA" id="ARBA00023139"/>
    </source>
</evidence>
<keyword evidence="13" id="KW-0998">Cell outer membrane</keyword>
<evidence type="ECO:0000256" key="2">
    <source>
        <dbReference type="ARBA" id="ARBA00009450"/>
    </source>
</evidence>
<dbReference type="PROSITE" id="PS51257">
    <property type="entry name" value="PROKAR_LIPOPROTEIN"/>
    <property type="match status" value="1"/>
</dbReference>
<evidence type="ECO:0000256" key="10">
    <source>
        <dbReference type="ARBA" id="ARBA00023114"/>
    </source>
</evidence>
<protein>
    <submittedName>
        <fullName evidence="19">Polysaccharide export outer membrane protein</fullName>
    </submittedName>
</protein>
<dbReference type="EMBL" id="FNTH01000001">
    <property type="protein sequence ID" value="SED91279.1"/>
    <property type="molecule type" value="Genomic_DNA"/>
</dbReference>
<dbReference type="PANTHER" id="PTHR33619">
    <property type="entry name" value="POLYSACCHARIDE EXPORT PROTEIN GFCE-RELATED"/>
    <property type="match status" value="1"/>
</dbReference>
<evidence type="ECO:0000256" key="8">
    <source>
        <dbReference type="ARBA" id="ARBA00023047"/>
    </source>
</evidence>
<dbReference type="InterPro" id="IPR054765">
    <property type="entry name" value="SLBB_dom"/>
</dbReference>
<comment type="similarity">
    <text evidence="2">Belongs to the BexD/CtrA/VexA family.</text>
</comment>
<dbReference type="Gene3D" id="3.30.1950.10">
    <property type="entry name" value="wza like domain"/>
    <property type="match status" value="1"/>
</dbReference>
<sequence>MGTDFKIKFFAGIALCATIALAGCSYLPTSGPSSQAVKSETPVDENSLPYALVRVNSDVVSVLARNTGKLTVTYPDRQPPREIRFGIGDVVSVTIFEAAAGGLFIPVEAGVRPGNFIALPNQTVDHNGNVSVPYAGAIRAQGRTPSEVQQAIADALKNRAIEPQAVVALIDQRTSLISVLGEVNNPVRYPANAAGERLLDAITRAGGPKGQGFDTWVMLERNGKQATVPFGSLVYEPSNNIWVHPNDTVYVYREPQTFVAFGATGQQGQFNFDAWRISVAEAVGKAGGLNDTLADPGAIFLYRGERREIAAMMGVDVSRFTTPIIPIVYNFNMRDPSTYFLATKVLIRNKDVLYTSNAPAVESAKLMTYIRLVTATVNDPIVAAYNGAALRNLVVTTP</sequence>
<evidence type="ECO:0000256" key="14">
    <source>
        <dbReference type="ARBA" id="ARBA00023288"/>
    </source>
</evidence>
<keyword evidence="7 15" id="KW-0732">Signal</keyword>
<dbReference type="Pfam" id="PF10531">
    <property type="entry name" value="SLBB"/>
    <property type="match status" value="1"/>
</dbReference>
<gene>
    <name evidence="19" type="ORF">SAMN05444164_6263</name>
</gene>
<dbReference type="PANTHER" id="PTHR33619:SF3">
    <property type="entry name" value="POLYSACCHARIDE EXPORT PROTEIN GFCE-RELATED"/>
    <property type="match status" value="1"/>
</dbReference>
<keyword evidence="11" id="KW-0472">Membrane</keyword>
<keyword evidence="12" id="KW-0564">Palmitate</keyword>
<evidence type="ECO:0000256" key="11">
    <source>
        <dbReference type="ARBA" id="ARBA00023136"/>
    </source>
</evidence>
<evidence type="ECO:0000313" key="20">
    <source>
        <dbReference type="Proteomes" id="UP000198992"/>
    </source>
</evidence>
<keyword evidence="3" id="KW-0813">Transport</keyword>
<dbReference type="InterPro" id="IPR019554">
    <property type="entry name" value="Soluble_ligand-bd"/>
</dbReference>
<dbReference type="RefSeq" id="WP_092123377.1">
    <property type="nucleotide sequence ID" value="NZ_FNTH01000001.1"/>
</dbReference>
<dbReference type="GO" id="GO:0015159">
    <property type="term" value="F:polysaccharide transmembrane transporter activity"/>
    <property type="evidence" value="ECO:0007669"/>
    <property type="project" value="InterPro"/>
</dbReference>
<keyword evidence="8" id="KW-0625">Polysaccharide transport</keyword>
<keyword evidence="14" id="KW-0449">Lipoprotein</keyword>
<evidence type="ECO:0000256" key="5">
    <source>
        <dbReference type="ARBA" id="ARBA00022597"/>
    </source>
</evidence>
<dbReference type="GO" id="GO:0046930">
    <property type="term" value="C:pore complex"/>
    <property type="evidence" value="ECO:0007669"/>
    <property type="project" value="UniProtKB-KW"/>
</dbReference>
<keyword evidence="10" id="KW-0626">Porin</keyword>
<feature type="domain" description="Polysaccharide export protein N-terminal" evidence="16">
    <location>
        <begin position="78"/>
        <end position="168"/>
    </location>
</feature>
<feature type="domain" description="Soluble ligand binding" evidence="17">
    <location>
        <begin position="278"/>
        <end position="315"/>
    </location>
</feature>
<dbReference type="GO" id="GO:0015288">
    <property type="term" value="F:porin activity"/>
    <property type="evidence" value="ECO:0007669"/>
    <property type="project" value="UniProtKB-KW"/>
</dbReference>
<evidence type="ECO:0000256" key="4">
    <source>
        <dbReference type="ARBA" id="ARBA00022452"/>
    </source>
</evidence>
<evidence type="ECO:0000313" key="19">
    <source>
        <dbReference type="EMBL" id="SED91279.1"/>
    </source>
</evidence>
<keyword evidence="4" id="KW-1134">Transmembrane beta strand</keyword>
<dbReference type="Pfam" id="PF22461">
    <property type="entry name" value="SLBB_2"/>
    <property type="match status" value="1"/>
</dbReference>
<dbReference type="GO" id="GO:0006811">
    <property type="term" value="P:monoatomic ion transport"/>
    <property type="evidence" value="ECO:0007669"/>
    <property type="project" value="UniProtKB-KW"/>
</dbReference>
<evidence type="ECO:0000256" key="13">
    <source>
        <dbReference type="ARBA" id="ARBA00023237"/>
    </source>
</evidence>
<dbReference type="AlphaFoldDB" id="A0A1H5EJN2"/>
<evidence type="ECO:0000256" key="1">
    <source>
        <dbReference type="ARBA" id="ARBA00004571"/>
    </source>
</evidence>
<dbReference type="Gene3D" id="3.10.560.10">
    <property type="entry name" value="Outer membrane lipoprotein wza domain like"/>
    <property type="match status" value="2"/>
</dbReference>
<comment type="subcellular location">
    <subcellularLocation>
        <location evidence="1">Cell outer membrane</location>
        <topology evidence="1">Multi-pass membrane protein</topology>
    </subcellularLocation>
</comment>
<evidence type="ECO:0000256" key="9">
    <source>
        <dbReference type="ARBA" id="ARBA00023065"/>
    </source>
</evidence>
<keyword evidence="6" id="KW-0812">Transmembrane</keyword>
<dbReference type="InterPro" id="IPR049712">
    <property type="entry name" value="Poly_export"/>
</dbReference>